<gene>
    <name evidence="1" type="ORF">WMO75_08785</name>
</gene>
<dbReference type="SUPFAM" id="SSF52266">
    <property type="entry name" value="SGNH hydrolase"/>
    <property type="match status" value="1"/>
</dbReference>
<dbReference type="RefSeq" id="WP_303223076.1">
    <property type="nucleotide sequence ID" value="NZ_JBBMEI010000023.1"/>
</dbReference>
<proteinExistence type="predicted"/>
<dbReference type="InterPro" id="IPR036514">
    <property type="entry name" value="SGNH_hydro_sf"/>
</dbReference>
<dbReference type="Gene3D" id="3.40.50.1110">
    <property type="entry name" value="SGNH hydrolase"/>
    <property type="match status" value="1"/>
</dbReference>
<dbReference type="Proteomes" id="UP001446032">
    <property type="component" value="Unassembled WGS sequence"/>
</dbReference>
<keyword evidence="2" id="KW-1185">Reference proteome</keyword>
<reference evidence="1 2" key="1">
    <citation type="submission" date="2024-03" db="EMBL/GenBank/DDBJ databases">
        <title>Human intestinal bacterial collection.</title>
        <authorList>
            <person name="Pauvert C."/>
            <person name="Hitch T.C.A."/>
            <person name="Clavel T."/>
        </authorList>
    </citation>
    <scope>NUCLEOTIDE SEQUENCE [LARGE SCALE GENOMIC DNA]</scope>
    <source>
        <strain evidence="1 2">CLA-AA-H95</strain>
    </source>
</reference>
<evidence type="ECO:0000313" key="2">
    <source>
        <dbReference type="Proteomes" id="UP001446032"/>
    </source>
</evidence>
<sequence>MQDFKQKMRTLKKPAVFLAIFLCLILILSAFFVNMAKKHPEFVQSRNRPWLNIQNEKKNSIDVLVLGDSESYTTFSPLEIWKQNGIASFVCGQTGQEVEETYYMLRRALRTQEPKVVVFETNSMFQPQNAAEGFSKTIAQTVNYYFPVFLLHSMWQNWLMGPEKQQVYYKGFVVRDIVEPYDGGSYMEKTERREYMSRVVRAYMDKMLAMCREKGISVILYSAPSPNNYNYAKHNTLTDYAEQNGAEYLDFNLMTEELGIDWEKDSLDNGDHLNVLGAEKLSRYFGSYLEEHYDLEDHRKDPEYSSWNEDVQKYQNAEKNAIRKIEVILEYLRKKKQK</sequence>
<comment type="caution">
    <text evidence="1">The sequence shown here is derived from an EMBL/GenBank/DDBJ whole genome shotgun (WGS) entry which is preliminary data.</text>
</comment>
<evidence type="ECO:0000313" key="1">
    <source>
        <dbReference type="EMBL" id="MEQ2358426.1"/>
    </source>
</evidence>
<keyword evidence="1" id="KW-0378">Hydrolase</keyword>
<accession>A0ABV1AM19</accession>
<protein>
    <submittedName>
        <fullName evidence="1">SGNH/GDSL hydrolase family protein</fullName>
    </submittedName>
</protein>
<name>A0ABV1AM19_9FIRM</name>
<organism evidence="1 2">
    <name type="scientific">Blautia intestinihominis</name>
    <dbReference type="NCBI Taxonomy" id="3133152"/>
    <lineage>
        <taxon>Bacteria</taxon>
        <taxon>Bacillati</taxon>
        <taxon>Bacillota</taxon>
        <taxon>Clostridia</taxon>
        <taxon>Lachnospirales</taxon>
        <taxon>Lachnospiraceae</taxon>
        <taxon>Blautia</taxon>
    </lineage>
</organism>
<dbReference type="EMBL" id="JBBMEI010000023">
    <property type="protein sequence ID" value="MEQ2358426.1"/>
    <property type="molecule type" value="Genomic_DNA"/>
</dbReference>
<dbReference type="GO" id="GO:0016787">
    <property type="term" value="F:hydrolase activity"/>
    <property type="evidence" value="ECO:0007669"/>
    <property type="project" value="UniProtKB-KW"/>
</dbReference>